<dbReference type="InterPro" id="IPR012336">
    <property type="entry name" value="Thioredoxin-like_fold"/>
</dbReference>
<dbReference type="EMBL" id="DTQM01000203">
    <property type="protein sequence ID" value="HGC43661.1"/>
    <property type="molecule type" value="Genomic_DNA"/>
</dbReference>
<dbReference type="Gene3D" id="3.40.30.10">
    <property type="entry name" value="Glutaredoxin"/>
    <property type="match status" value="1"/>
</dbReference>
<name>A0A8J4M6D4_9PROT</name>
<dbReference type="PANTHER" id="PTHR13887">
    <property type="entry name" value="GLUTATHIONE S-TRANSFERASE KAPPA"/>
    <property type="match status" value="1"/>
</dbReference>
<comment type="caution">
    <text evidence="3">The sequence shown here is derived from an EMBL/GenBank/DDBJ whole genome shotgun (WGS) entry which is preliminary data.</text>
</comment>
<gene>
    <name evidence="3" type="ORF">ENY07_10645</name>
</gene>
<dbReference type="InterPro" id="IPR036249">
    <property type="entry name" value="Thioredoxin-like_sf"/>
</dbReference>
<proteinExistence type="inferred from homology"/>
<sequence length="245" mass="26919">MPNCVMPSTRSAAPSMPLGAADDFFCAARPLSRYTSFQDIEVKMLIERRSLLALVATTPFLARRASAAEGDPRFSPRTLGADQAPIKVSEFFSLTCTHCAAFSRETMPEVKAKLIEPGKLQMIYRDFPLDRVALMAAMVARSLPADRYEPFVAALFASQDRWAFNRDANPREELAKMAGLAGMPRAAFDAAIADKDLEQFILAEQQKAEDEFQIDSTPTFVHDGHTHPGEMNYAAFAAFIGVSAS</sequence>
<feature type="domain" description="Thioredoxin-like fold" evidence="2">
    <location>
        <begin position="77"/>
        <end position="240"/>
    </location>
</feature>
<comment type="similarity">
    <text evidence="1">Belongs to the thioredoxin family. DsbA subfamily.</text>
</comment>
<evidence type="ECO:0000259" key="2">
    <source>
        <dbReference type="Pfam" id="PF13462"/>
    </source>
</evidence>
<dbReference type="PANTHER" id="PTHR13887:SF56">
    <property type="entry name" value="THIOREDOXIN-LIKE REDUCTASE RV2466C"/>
    <property type="match status" value="1"/>
</dbReference>
<dbReference type="AlphaFoldDB" id="A0A8J4M6D4"/>
<protein>
    <recommendedName>
        <fullName evidence="2">Thioredoxin-like fold domain-containing protein</fullName>
    </recommendedName>
</protein>
<accession>A0A8J4M6D4</accession>
<evidence type="ECO:0000256" key="1">
    <source>
        <dbReference type="ARBA" id="ARBA00005791"/>
    </source>
</evidence>
<dbReference type="SUPFAM" id="SSF52833">
    <property type="entry name" value="Thioredoxin-like"/>
    <property type="match status" value="1"/>
</dbReference>
<reference evidence="3" key="1">
    <citation type="journal article" date="2020" name="mSystems">
        <title>Genome- and Community-Level Interaction Insights into Carbon Utilization and Element Cycling Functions of Hydrothermarchaeota in Hydrothermal Sediment.</title>
        <authorList>
            <person name="Zhou Z."/>
            <person name="Liu Y."/>
            <person name="Xu W."/>
            <person name="Pan J."/>
            <person name="Luo Z.H."/>
            <person name="Li M."/>
        </authorList>
    </citation>
    <scope>NUCLEOTIDE SEQUENCE</scope>
    <source>
        <strain evidence="3">SpSt-997</strain>
    </source>
</reference>
<organism evidence="3">
    <name type="scientific">Acidicaldus sp</name>
    <dbReference type="NCBI Taxonomy" id="1872105"/>
    <lineage>
        <taxon>Bacteria</taxon>
        <taxon>Pseudomonadati</taxon>
        <taxon>Pseudomonadota</taxon>
        <taxon>Alphaproteobacteria</taxon>
        <taxon>Acetobacterales</taxon>
        <taxon>Acetobacteraceae</taxon>
        <taxon>Acidicaldus</taxon>
    </lineage>
</organism>
<dbReference type="Pfam" id="PF13462">
    <property type="entry name" value="Thioredoxin_4"/>
    <property type="match status" value="1"/>
</dbReference>
<evidence type="ECO:0000313" key="3">
    <source>
        <dbReference type="EMBL" id="HGC43661.1"/>
    </source>
</evidence>